<evidence type="ECO:0000313" key="3">
    <source>
        <dbReference type="Proteomes" id="UP001565200"/>
    </source>
</evidence>
<evidence type="ECO:0000259" key="1">
    <source>
        <dbReference type="Pfam" id="PF04230"/>
    </source>
</evidence>
<dbReference type="RefSeq" id="WP_121699415.1">
    <property type="nucleotide sequence ID" value="NZ_JBCLPP010000011.1"/>
</dbReference>
<evidence type="ECO:0000313" key="2">
    <source>
        <dbReference type="EMBL" id="MEY8245047.1"/>
    </source>
</evidence>
<protein>
    <submittedName>
        <fullName evidence="2">Polysaccharide pyruvyl transferase family protein</fullName>
        <ecNumber evidence="2">2.4.-.-</ecNumber>
    </submittedName>
</protein>
<dbReference type="Pfam" id="PF04230">
    <property type="entry name" value="PS_pyruv_trans"/>
    <property type="match status" value="1"/>
</dbReference>
<dbReference type="GO" id="GO:0016757">
    <property type="term" value="F:glycosyltransferase activity"/>
    <property type="evidence" value="ECO:0007669"/>
    <property type="project" value="UniProtKB-KW"/>
</dbReference>
<feature type="domain" description="Polysaccharide pyruvyl transferase" evidence="1">
    <location>
        <begin position="83"/>
        <end position="368"/>
    </location>
</feature>
<dbReference type="EC" id="2.4.-.-" evidence="2"/>
<dbReference type="EMBL" id="JBCLPP010000011">
    <property type="protein sequence ID" value="MEY8245047.1"/>
    <property type="molecule type" value="Genomic_DNA"/>
</dbReference>
<keyword evidence="2" id="KW-0808">Transferase</keyword>
<dbReference type="InterPro" id="IPR007345">
    <property type="entry name" value="Polysacch_pyruvyl_Trfase"/>
</dbReference>
<dbReference type="Proteomes" id="UP001565200">
    <property type="component" value="Unassembled WGS sequence"/>
</dbReference>
<keyword evidence="3" id="KW-1185">Reference proteome</keyword>
<proteinExistence type="predicted"/>
<dbReference type="PANTHER" id="PTHR36836:SF1">
    <property type="entry name" value="COLANIC ACID BIOSYNTHESIS PROTEIN WCAK"/>
    <property type="match status" value="1"/>
</dbReference>
<comment type="caution">
    <text evidence="2">The sequence shown here is derived from an EMBL/GenBank/DDBJ whole genome shotgun (WGS) entry which is preliminary data.</text>
</comment>
<organism evidence="2 3">
    <name type="scientific">Heminiphilus faecis</name>
    <dbReference type="NCBI Taxonomy" id="2601703"/>
    <lineage>
        <taxon>Bacteria</taxon>
        <taxon>Pseudomonadati</taxon>
        <taxon>Bacteroidota</taxon>
        <taxon>Bacteroidia</taxon>
        <taxon>Bacteroidales</taxon>
        <taxon>Muribaculaceae</taxon>
        <taxon>Heminiphilus</taxon>
    </lineage>
</organism>
<keyword evidence="2" id="KW-0328">Glycosyltransferase</keyword>
<accession>A0ABV4CZC3</accession>
<sequence>MRILYIGDNRIRGNYGCRATSTALSLIVGSKHSIVGRVTGNVTFLFPRIVYFKYFPSFIYKILGKLKYWNKVQPFAARVCYKLQQVTKKAEWFDFISHDMEKSIKNLKKCLPANPVLSELNIDQYDFDAMVVNGEGSFIFCTPQWREPLVMTMCMYWAEKLGKKVFFMNAMFSDRPNNTRNEKTLALVNEILGKAELVVARENISFNYVKEHLPDVKPVLIPDALFSWYNLVNDSHVIDNGKYYLSHDAECDEAYYNLDFTEPYILISGSSSAKITIDEEQAISSYSSLVKELRANYNGNIFLIQVCEGDTFLKEVSKKTSVPLISMETPIIAAAKILANAQAYVSGRYHPAIMASLGGTPCVFMGSNSHKTWSLQALLEYDKIMEYDSVPSAEEIKKIVADTIKIIGDLELRDKIKHRAKSLADEAMQMKNLI</sequence>
<dbReference type="PANTHER" id="PTHR36836">
    <property type="entry name" value="COLANIC ACID BIOSYNTHESIS PROTEIN WCAK"/>
    <property type="match status" value="1"/>
</dbReference>
<reference evidence="2 3" key="1">
    <citation type="submission" date="2024-03" db="EMBL/GenBank/DDBJ databases">
        <title>Mouse gut bacterial collection (mGBC) of GemPharmatech.</title>
        <authorList>
            <person name="He Y."/>
            <person name="Dong L."/>
            <person name="Wu D."/>
            <person name="Gao X."/>
            <person name="Lin Z."/>
        </authorList>
    </citation>
    <scope>NUCLEOTIDE SEQUENCE [LARGE SCALE GENOMIC DNA]</scope>
    <source>
        <strain evidence="2 3">54-13</strain>
    </source>
</reference>
<name>A0ABV4CZC3_9BACT</name>
<gene>
    <name evidence="2" type="ORF">AAK873_05370</name>
</gene>